<dbReference type="GeneID" id="5494456"/>
<dbReference type="AlphaFoldDB" id="A7E5U2"/>
<accession>A7E5U2</accession>
<dbReference type="KEGG" id="ssl:SS1G_00667"/>
<keyword evidence="2" id="KW-1185">Reference proteome</keyword>
<reference evidence="2" key="1">
    <citation type="journal article" date="2011" name="PLoS Genet.">
        <title>Genomic analysis of the necrotrophic fungal pathogens Sclerotinia sclerotiorum and Botrytis cinerea.</title>
        <authorList>
            <person name="Amselem J."/>
            <person name="Cuomo C.A."/>
            <person name="van Kan J.A."/>
            <person name="Viaud M."/>
            <person name="Benito E.P."/>
            <person name="Couloux A."/>
            <person name="Coutinho P.M."/>
            <person name="de Vries R.P."/>
            <person name="Dyer P.S."/>
            <person name="Fillinger S."/>
            <person name="Fournier E."/>
            <person name="Gout L."/>
            <person name="Hahn M."/>
            <person name="Kohn L."/>
            <person name="Lapalu N."/>
            <person name="Plummer K.M."/>
            <person name="Pradier J.M."/>
            <person name="Quevillon E."/>
            <person name="Sharon A."/>
            <person name="Simon A."/>
            <person name="ten Have A."/>
            <person name="Tudzynski B."/>
            <person name="Tudzynski P."/>
            <person name="Wincker P."/>
            <person name="Andrew M."/>
            <person name="Anthouard V."/>
            <person name="Beever R.E."/>
            <person name="Beffa R."/>
            <person name="Benoit I."/>
            <person name="Bouzid O."/>
            <person name="Brault B."/>
            <person name="Chen Z."/>
            <person name="Choquer M."/>
            <person name="Collemare J."/>
            <person name="Cotton P."/>
            <person name="Danchin E.G."/>
            <person name="Da Silva C."/>
            <person name="Gautier A."/>
            <person name="Giraud C."/>
            <person name="Giraud T."/>
            <person name="Gonzalez C."/>
            <person name="Grossetete S."/>
            <person name="Guldener U."/>
            <person name="Henrissat B."/>
            <person name="Howlett B.J."/>
            <person name="Kodira C."/>
            <person name="Kretschmer M."/>
            <person name="Lappartient A."/>
            <person name="Leroch M."/>
            <person name="Levis C."/>
            <person name="Mauceli E."/>
            <person name="Neuveglise C."/>
            <person name="Oeser B."/>
            <person name="Pearson M."/>
            <person name="Poulain J."/>
            <person name="Poussereau N."/>
            <person name="Quesneville H."/>
            <person name="Rascle C."/>
            <person name="Schumacher J."/>
            <person name="Segurens B."/>
            <person name="Sexton A."/>
            <person name="Silva E."/>
            <person name="Sirven C."/>
            <person name="Soanes D.M."/>
            <person name="Talbot N.J."/>
            <person name="Templeton M."/>
            <person name="Yandava C."/>
            <person name="Yarden O."/>
            <person name="Zeng Q."/>
            <person name="Rollins J.A."/>
            <person name="Lebrun M.H."/>
            <person name="Dickman M."/>
        </authorList>
    </citation>
    <scope>NUCLEOTIDE SEQUENCE [LARGE SCALE GENOMIC DNA]</scope>
    <source>
        <strain evidence="2">ATCC 18683 / 1980 / Ss-1</strain>
    </source>
</reference>
<dbReference type="RefSeq" id="XP_001598578.1">
    <property type="nucleotide sequence ID" value="XM_001598528.1"/>
</dbReference>
<dbReference type="EMBL" id="CH476621">
    <property type="protein sequence ID" value="EDN91264.1"/>
    <property type="molecule type" value="Genomic_DNA"/>
</dbReference>
<organism evidence="1 2">
    <name type="scientific">Sclerotinia sclerotiorum (strain ATCC 18683 / 1980 / Ss-1)</name>
    <name type="common">White mold</name>
    <name type="synonym">Whetzelinia sclerotiorum</name>
    <dbReference type="NCBI Taxonomy" id="665079"/>
    <lineage>
        <taxon>Eukaryota</taxon>
        <taxon>Fungi</taxon>
        <taxon>Dikarya</taxon>
        <taxon>Ascomycota</taxon>
        <taxon>Pezizomycotina</taxon>
        <taxon>Leotiomycetes</taxon>
        <taxon>Helotiales</taxon>
        <taxon>Sclerotiniaceae</taxon>
        <taxon>Sclerotinia</taxon>
    </lineage>
</organism>
<dbReference type="Proteomes" id="UP000001312">
    <property type="component" value="Unassembled WGS sequence"/>
</dbReference>
<protein>
    <submittedName>
        <fullName evidence="1">Uncharacterized protein</fullName>
    </submittedName>
</protein>
<name>A7E5U2_SCLS1</name>
<evidence type="ECO:0000313" key="1">
    <source>
        <dbReference type="EMBL" id="EDN91264.1"/>
    </source>
</evidence>
<sequence length="84" mass="9939">MAGVFLCRCVSSTFLLSRSRSRSLAKLRIRTLDEKIERSMEGLFLVLDALLKLGSMRTRRRELDLGKRNRDDYKTYKIRQQWGQ</sequence>
<proteinExistence type="predicted"/>
<evidence type="ECO:0000313" key="2">
    <source>
        <dbReference type="Proteomes" id="UP000001312"/>
    </source>
</evidence>
<gene>
    <name evidence="1" type="ORF">SS1G_00667</name>
</gene>
<dbReference type="InParanoid" id="A7E5U2"/>
<dbReference type="HOGENOM" id="CLU_2528819_0_0_1"/>